<evidence type="ECO:0000313" key="12">
    <source>
        <dbReference type="Proteomes" id="UP000230790"/>
    </source>
</evidence>
<evidence type="ECO:0000256" key="5">
    <source>
        <dbReference type="ARBA" id="ARBA00022842"/>
    </source>
</evidence>
<dbReference type="Pfam" id="PF03448">
    <property type="entry name" value="MgtE_N"/>
    <property type="match status" value="1"/>
</dbReference>
<dbReference type="AlphaFoldDB" id="A0A2M8QAL7"/>
<dbReference type="InterPro" id="IPR038076">
    <property type="entry name" value="MgtE_N_sf"/>
</dbReference>
<keyword evidence="5 9" id="KW-0460">Magnesium</keyword>
<feature type="transmembrane region" description="Helical" evidence="9">
    <location>
        <begin position="364"/>
        <end position="382"/>
    </location>
</feature>
<comment type="subcellular location">
    <subcellularLocation>
        <location evidence="9">Cell membrane</location>
        <topology evidence="9">Multi-pass membrane protein</topology>
    </subcellularLocation>
    <subcellularLocation>
        <location evidence="1">Membrane</location>
        <topology evidence="1">Multi-pass membrane protein</topology>
    </subcellularLocation>
</comment>
<dbReference type="Pfam" id="PF00571">
    <property type="entry name" value="CBS"/>
    <property type="match status" value="2"/>
</dbReference>
<comment type="function">
    <text evidence="9">Acts as a magnesium transporter.</text>
</comment>
<protein>
    <recommendedName>
        <fullName evidence="9">Magnesium transporter MgtE</fullName>
    </recommendedName>
</protein>
<feature type="transmembrane region" description="Helical" evidence="9">
    <location>
        <begin position="322"/>
        <end position="343"/>
    </location>
</feature>
<comment type="caution">
    <text evidence="11">The sequence shown here is derived from an EMBL/GenBank/DDBJ whole genome shotgun (WGS) entry which is preliminary data.</text>
</comment>
<feature type="transmembrane region" description="Helical" evidence="9">
    <location>
        <begin position="425"/>
        <end position="447"/>
    </location>
</feature>
<dbReference type="InterPro" id="IPR006669">
    <property type="entry name" value="MgtE_transporter"/>
</dbReference>
<evidence type="ECO:0000256" key="8">
    <source>
        <dbReference type="PROSITE-ProRule" id="PRU00703"/>
    </source>
</evidence>
<dbReference type="EMBL" id="PGTN01000091">
    <property type="protein sequence ID" value="PJF46824.1"/>
    <property type="molecule type" value="Genomic_DNA"/>
</dbReference>
<evidence type="ECO:0000313" key="11">
    <source>
        <dbReference type="EMBL" id="PJF46824.1"/>
    </source>
</evidence>
<dbReference type="InterPro" id="IPR046342">
    <property type="entry name" value="CBS_dom_sf"/>
</dbReference>
<keyword evidence="3 9" id="KW-0813">Transport</keyword>
<evidence type="ECO:0000256" key="7">
    <source>
        <dbReference type="ARBA" id="ARBA00023136"/>
    </source>
</evidence>
<dbReference type="PANTHER" id="PTHR43773:SF1">
    <property type="entry name" value="MAGNESIUM TRANSPORTER MGTE"/>
    <property type="match status" value="1"/>
</dbReference>
<feature type="transmembrane region" description="Helical" evidence="9">
    <location>
        <begin position="290"/>
        <end position="310"/>
    </location>
</feature>
<reference evidence="11 12" key="1">
    <citation type="submission" date="2017-11" db="EMBL/GenBank/DDBJ databases">
        <title>Evolution of Phototrophy in the Chloroflexi Phylum Driven by Horizontal Gene Transfer.</title>
        <authorList>
            <person name="Ward L.M."/>
            <person name="Hemp J."/>
            <person name="Shih P.M."/>
            <person name="Mcglynn S.E."/>
            <person name="Fischer W."/>
        </authorList>
    </citation>
    <scope>NUCLEOTIDE SEQUENCE [LARGE SCALE GENOMIC DNA]</scope>
    <source>
        <strain evidence="11">JP3_7</strain>
    </source>
</reference>
<evidence type="ECO:0000256" key="4">
    <source>
        <dbReference type="ARBA" id="ARBA00022692"/>
    </source>
</evidence>
<name>A0A2M8QAL7_9CHLR</name>
<keyword evidence="8" id="KW-0129">CBS domain</keyword>
<feature type="domain" description="CBS" evidence="10">
    <location>
        <begin position="204"/>
        <end position="260"/>
    </location>
</feature>
<dbReference type="GO" id="GO:0015095">
    <property type="term" value="F:magnesium ion transmembrane transporter activity"/>
    <property type="evidence" value="ECO:0007669"/>
    <property type="project" value="UniProtKB-UniRule"/>
</dbReference>
<evidence type="ECO:0000256" key="3">
    <source>
        <dbReference type="ARBA" id="ARBA00022448"/>
    </source>
</evidence>
<evidence type="ECO:0000256" key="1">
    <source>
        <dbReference type="ARBA" id="ARBA00004141"/>
    </source>
</evidence>
<evidence type="ECO:0000256" key="6">
    <source>
        <dbReference type="ARBA" id="ARBA00022989"/>
    </source>
</evidence>
<gene>
    <name evidence="11" type="primary">mgtE</name>
    <name evidence="11" type="ORF">CUN48_11830</name>
</gene>
<evidence type="ECO:0000256" key="2">
    <source>
        <dbReference type="ARBA" id="ARBA00009749"/>
    </source>
</evidence>
<evidence type="ECO:0000259" key="10">
    <source>
        <dbReference type="PROSITE" id="PS51371"/>
    </source>
</evidence>
<dbReference type="GO" id="GO:0005886">
    <property type="term" value="C:plasma membrane"/>
    <property type="evidence" value="ECO:0007669"/>
    <property type="project" value="UniProtKB-SubCell"/>
</dbReference>
<dbReference type="Gene3D" id="1.10.357.20">
    <property type="entry name" value="SLC41 divalent cation transporters, integral membrane domain"/>
    <property type="match status" value="1"/>
</dbReference>
<accession>A0A2M8QAL7</accession>
<dbReference type="InterPro" id="IPR036739">
    <property type="entry name" value="SLC41_membr_dom_sf"/>
</dbReference>
<dbReference type="SUPFAM" id="SSF161093">
    <property type="entry name" value="MgtE membrane domain-like"/>
    <property type="match status" value="1"/>
</dbReference>
<dbReference type="InterPro" id="IPR006667">
    <property type="entry name" value="SLC41_membr_dom"/>
</dbReference>
<keyword evidence="9" id="KW-0479">Metal-binding</keyword>
<dbReference type="SMART" id="SM00116">
    <property type="entry name" value="CBS"/>
    <property type="match status" value="2"/>
</dbReference>
<comment type="similarity">
    <text evidence="2 9">Belongs to the SLC41A transporter family.</text>
</comment>
<dbReference type="GO" id="GO:0046872">
    <property type="term" value="F:metal ion binding"/>
    <property type="evidence" value="ECO:0007669"/>
    <property type="project" value="UniProtKB-KW"/>
</dbReference>
<dbReference type="SUPFAM" id="SSF158791">
    <property type="entry name" value="MgtE N-terminal domain-like"/>
    <property type="match status" value="1"/>
</dbReference>
<proteinExistence type="inferred from homology"/>
<organism evidence="11 12">
    <name type="scientific">Candidatus Thermofonsia Clade 3 bacterium</name>
    <dbReference type="NCBI Taxonomy" id="2364212"/>
    <lineage>
        <taxon>Bacteria</taxon>
        <taxon>Bacillati</taxon>
        <taxon>Chloroflexota</taxon>
        <taxon>Candidatus Thermofontia</taxon>
        <taxon>Candidatus Thermofonsia Clade 3</taxon>
    </lineage>
</organism>
<dbReference type="CDD" id="cd04606">
    <property type="entry name" value="CBS_pair_Mg_transporter"/>
    <property type="match status" value="1"/>
</dbReference>
<keyword evidence="4 9" id="KW-0812">Transmembrane</keyword>
<feature type="domain" description="CBS" evidence="10">
    <location>
        <begin position="140"/>
        <end position="202"/>
    </location>
</feature>
<dbReference type="Pfam" id="PF01769">
    <property type="entry name" value="MgtE"/>
    <property type="match status" value="1"/>
</dbReference>
<comment type="subunit">
    <text evidence="9">Homodimer.</text>
</comment>
<evidence type="ECO:0000256" key="9">
    <source>
        <dbReference type="RuleBase" id="RU362011"/>
    </source>
</evidence>
<sequence length="459" mass="50329">MAELTRDTVDRALAQVRAALDRNNVRDAIAVLERLRQDEQVEVFDELDVEDQAELLPRLDPETAADIVVELDAQDQADIAERVDDRTLSRILDEMEPDDAADVIGELPQERQARVLANMEEADDVRPLLIHPDESAGGLMTTSFLTLRPGMTAQEAIDALREWNPDDEMPYYLFVVDRERRLVGVVSLRQLLVASPNRLIGSIMNPDVISVPVGADQEEVANLMKKHDFLALPVVDANNRLLGIITVDDVVDVIEEEATEDVYRFGAVEPGVLNKPYFKTSLTRVLRSRVGWLVLLFVAETFTGSVLRVFEHELATVVALSFFIPLLIGTGGNTGAQTVSTIIRGLALREIQPGDLFRVLSRELMVGLLLGASLGAIAFLRAELWGSGFSLSLVVGLSVLVICTWANTIGSLIPLLAQRFKIDPAIVSAPLITTLVDATGLAIYLMIARLLLPELRGGG</sequence>
<dbReference type="InterPro" id="IPR000644">
    <property type="entry name" value="CBS_dom"/>
</dbReference>
<dbReference type="Gene3D" id="1.25.60.10">
    <property type="entry name" value="MgtE N-terminal domain-like"/>
    <property type="match status" value="1"/>
</dbReference>
<dbReference type="PANTHER" id="PTHR43773">
    <property type="entry name" value="MAGNESIUM TRANSPORTER MGTE"/>
    <property type="match status" value="1"/>
</dbReference>
<dbReference type="Proteomes" id="UP000230790">
    <property type="component" value="Unassembled WGS sequence"/>
</dbReference>
<dbReference type="NCBIfam" id="TIGR00400">
    <property type="entry name" value="mgtE"/>
    <property type="match status" value="1"/>
</dbReference>
<keyword evidence="6 9" id="KW-1133">Transmembrane helix</keyword>
<keyword evidence="9" id="KW-1003">Cell membrane</keyword>
<dbReference type="Gene3D" id="3.10.580.10">
    <property type="entry name" value="CBS-domain"/>
    <property type="match status" value="1"/>
</dbReference>
<dbReference type="PROSITE" id="PS51371">
    <property type="entry name" value="CBS"/>
    <property type="match status" value="2"/>
</dbReference>
<feature type="transmembrane region" description="Helical" evidence="9">
    <location>
        <begin position="388"/>
        <end position="413"/>
    </location>
</feature>
<keyword evidence="7 9" id="KW-0472">Membrane</keyword>
<dbReference type="SMART" id="SM00924">
    <property type="entry name" value="MgtE_N"/>
    <property type="match status" value="1"/>
</dbReference>
<dbReference type="SUPFAM" id="SSF54631">
    <property type="entry name" value="CBS-domain pair"/>
    <property type="match status" value="1"/>
</dbReference>
<dbReference type="InterPro" id="IPR006668">
    <property type="entry name" value="Mg_transptr_MgtE_intracell_dom"/>
</dbReference>